<sequence length="184" mass="18430">MSSFVTALCIAGAMAVAGHSPRGRVGRDVPRAPKTPRDGPSPSPGRSATDIRLFAACCRAGLPVAAAAGAVADTHGEDPSPWHTVAALSALGADPARAWAELHAVPGGEELAHLVALSNATGATLAAGCERIAVSLTADAADHATARAERAGVLIALPLTAFFLPAFFVLGLAPVVVSLGQTLF</sequence>
<dbReference type="PANTHER" id="PTHR35007:SF3">
    <property type="entry name" value="POSSIBLE CONSERVED ALANINE RICH MEMBRANE PROTEIN"/>
    <property type="match status" value="1"/>
</dbReference>
<evidence type="ECO:0000313" key="10">
    <source>
        <dbReference type="Proteomes" id="UP001205920"/>
    </source>
</evidence>
<dbReference type="PANTHER" id="PTHR35007">
    <property type="entry name" value="INTEGRAL MEMBRANE PROTEIN-RELATED"/>
    <property type="match status" value="1"/>
</dbReference>
<reference evidence="9 10" key="1">
    <citation type="submission" date="2021-01" db="EMBL/GenBank/DDBJ databases">
        <title>Identification and Characterization of Corynebacterium sp.</title>
        <authorList>
            <person name="Luo Q."/>
            <person name="Qu P."/>
            <person name="Chen Q."/>
        </authorList>
    </citation>
    <scope>NUCLEOTIDE SEQUENCE [LARGE SCALE GENOMIC DNA]</scope>
    <source>
        <strain evidence="9 10">MC-18</strain>
    </source>
</reference>
<name>A0AAW5HU81_9CORY</name>
<feature type="compositionally biased region" description="Low complexity" evidence="6">
    <location>
        <begin position="38"/>
        <end position="47"/>
    </location>
</feature>
<evidence type="ECO:0000256" key="1">
    <source>
        <dbReference type="ARBA" id="ARBA00004651"/>
    </source>
</evidence>
<comment type="caution">
    <text evidence="9">The sequence shown here is derived from an EMBL/GenBank/DDBJ whole genome shotgun (WGS) entry which is preliminary data.</text>
</comment>
<keyword evidence="10" id="KW-1185">Reference proteome</keyword>
<dbReference type="EMBL" id="JAEUWV010000013">
    <property type="protein sequence ID" value="MCO6395005.1"/>
    <property type="molecule type" value="Genomic_DNA"/>
</dbReference>
<protein>
    <submittedName>
        <fullName evidence="9">Type II secretion system F family protein</fullName>
    </submittedName>
</protein>
<evidence type="ECO:0000259" key="8">
    <source>
        <dbReference type="Pfam" id="PF00482"/>
    </source>
</evidence>
<dbReference type="AlphaFoldDB" id="A0AAW5HU81"/>
<proteinExistence type="predicted"/>
<gene>
    <name evidence="9" type="ORF">JMN37_08490</name>
</gene>
<dbReference type="Pfam" id="PF00482">
    <property type="entry name" value="T2SSF"/>
    <property type="match status" value="1"/>
</dbReference>
<evidence type="ECO:0000256" key="5">
    <source>
        <dbReference type="ARBA" id="ARBA00023136"/>
    </source>
</evidence>
<keyword evidence="5 7" id="KW-0472">Membrane</keyword>
<feature type="compositionally biased region" description="Basic and acidic residues" evidence="6">
    <location>
        <begin position="25"/>
        <end position="37"/>
    </location>
</feature>
<feature type="region of interest" description="Disordered" evidence="6">
    <location>
        <begin position="19"/>
        <end position="47"/>
    </location>
</feature>
<evidence type="ECO:0000256" key="7">
    <source>
        <dbReference type="SAM" id="Phobius"/>
    </source>
</evidence>
<evidence type="ECO:0000256" key="4">
    <source>
        <dbReference type="ARBA" id="ARBA00022989"/>
    </source>
</evidence>
<evidence type="ECO:0000256" key="6">
    <source>
        <dbReference type="SAM" id="MobiDB-lite"/>
    </source>
</evidence>
<dbReference type="InterPro" id="IPR018076">
    <property type="entry name" value="T2SS_GspF_dom"/>
</dbReference>
<dbReference type="Proteomes" id="UP001205920">
    <property type="component" value="Unassembled WGS sequence"/>
</dbReference>
<keyword evidence="2" id="KW-1003">Cell membrane</keyword>
<evidence type="ECO:0000313" key="9">
    <source>
        <dbReference type="EMBL" id="MCO6395005.1"/>
    </source>
</evidence>
<dbReference type="RefSeq" id="WP_071573612.1">
    <property type="nucleotide sequence ID" value="NZ_JAEUWV010000013.1"/>
</dbReference>
<keyword evidence="3 7" id="KW-0812">Transmembrane</keyword>
<dbReference type="GO" id="GO:0005886">
    <property type="term" value="C:plasma membrane"/>
    <property type="evidence" value="ECO:0007669"/>
    <property type="project" value="UniProtKB-SubCell"/>
</dbReference>
<comment type="subcellular location">
    <subcellularLocation>
        <location evidence="1">Cell membrane</location>
        <topology evidence="1">Multi-pass membrane protein</topology>
    </subcellularLocation>
</comment>
<feature type="transmembrane region" description="Helical" evidence="7">
    <location>
        <begin position="153"/>
        <end position="179"/>
    </location>
</feature>
<evidence type="ECO:0000256" key="3">
    <source>
        <dbReference type="ARBA" id="ARBA00022692"/>
    </source>
</evidence>
<feature type="domain" description="Type II secretion system protein GspF" evidence="8">
    <location>
        <begin position="51"/>
        <end position="172"/>
    </location>
</feature>
<organism evidence="9 10">
    <name type="scientific">Corynebacterium lipophilum</name>
    <dbReference type="NCBI Taxonomy" id="2804918"/>
    <lineage>
        <taxon>Bacteria</taxon>
        <taxon>Bacillati</taxon>
        <taxon>Actinomycetota</taxon>
        <taxon>Actinomycetes</taxon>
        <taxon>Mycobacteriales</taxon>
        <taxon>Corynebacteriaceae</taxon>
        <taxon>Corynebacterium</taxon>
    </lineage>
</organism>
<evidence type="ECO:0000256" key="2">
    <source>
        <dbReference type="ARBA" id="ARBA00022475"/>
    </source>
</evidence>
<accession>A0AAW5HU81</accession>
<keyword evidence="4 7" id="KW-1133">Transmembrane helix</keyword>